<evidence type="ECO:0000256" key="3">
    <source>
        <dbReference type="ARBA" id="ARBA00023186"/>
    </source>
</evidence>
<dbReference type="Pfam" id="PF01920">
    <property type="entry name" value="Prefoldin_2"/>
    <property type="match status" value="1"/>
</dbReference>
<dbReference type="Gene3D" id="1.10.287.370">
    <property type="match status" value="1"/>
</dbReference>
<evidence type="ECO:0000256" key="1">
    <source>
        <dbReference type="ARBA" id="ARBA00008045"/>
    </source>
</evidence>
<keyword evidence="6" id="KW-1185">Reference proteome</keyword>
<comment type="caution">
    <text evidence="5">The sequence shown here is derived from an EMBL/GenBank/DDBJ whole genome shotgun (WGS) entry which is preliminary data.</text>
</comment>
<proteinExistence type="inferred from homology"/>
<keyword evidence="3" id="KW-0143">Chaperone</keyword>
<dbReference type="CDD" id="cd23161">
    <property type="entry name" value="Prefoldin_6"/>
    <property type="match status" value="1"/>
</dbReference>
<evidence type="ECO:0000256" key="4">
    <source>
        <dbReference type="ARBA" id="ARBA00072592"/>
    </source>
</evidence>
<evidence type="ECO:0000313" key="5">
    <source>
        <dbReference type="EMBL" id="KAL1116986.1"/>
    </source>
</evidence>
<accession>A0ABD0Y0J0</accession>
<name>A0ABD0Y0J0_9HEMI</name>
<comment type="similarity">
    <text evidence="1">Belongs to the prefoldin subunit beta family.</text>
</comment>
<organism evidence="5 6">
    <name type="scientific">Ranatra chinensis</name>
    <dbReference type="NCBI Taxonomy" id="642074"/>
    <lineage>
        <taxon>Eukaryota</taxon>
        <taxon>Metazoa</taxon>
        <taxon>Ecdysozoa</taxon>
        <taxon>Arthropoda</taxon>
        <taxon>Hexapoda</taxon>
        <taxon>Insecta</taxon>
        <taxon>Pterygota</taxon>
        <taxon>Neoptera</taxon>
        <taxon>Paraneoptera</taxon>
        <taxon>Hemiptera</taxon>
        <taxon>Heteroptera</taxon>
        <taxon>Panheteroptera</taxon>
        <taxon>Nepomorpha</taxon>
        <taxon>Nepidae</taxon>
        <taxon>Ranatrinae</taxon>
        <taxon>Ranatra</taxon>
    </lineage>
</organism>
<dbReference type="SUPFAM" id="SSF46579">
    <property type="entry name" value="Prefoldin"/>
    <property type="match status" value="1"/>
</dbReference>
<dbReference type="FunFam" id="1.10.287.370:FF:000003">
    <property type="entry name" value="Prefoldin subunit 6"/>
    <property type="match status" value="1"/>
</dbReference>
<comment type="subunit">
    <text evidence="2">Heterohexamer of two PFD-alpha type and four PFD-beta type subunits.</text>
</comment>
<dbReference type="PANTHER" id="PTHR21431:SF0">
    <property type="entry name" value="PREFOLDIN SUBUNIT 6"/>
    <property type="match status" value="1"/>
</dbReference>
<sequence>MEEIQNKLQTELDKFKNVEKAWAPALLYTRRIHSAPLQKATSLHYVLHLLINGNMFPTQEFSQVGEKVRALDPGSRVDYHKALSQRQMLESQLHENTAVKEELERLKPENDVFKLIGPVLVKQELIEVKQNVAKRMEYINAELKRVNDLITTLDSKQDTHREKLGKLQHQFQQEQAKVAAKA</sequence>
<dbReference type="InterPro" id="IPR002777">
    <property type="entry name" value="PFD_beta-like"/>
</dbReference>
<dbReference type="PANTHER" id="PTHR21431">
    <property type="entry name" value="PREFOLDIN SUBUNIT 6"/>
    <property type="match status" value="1"/>
</dbReference>
<dbReference type="Proteomes" id="UP001558652">
    <property type="component" value="Unassembled WGS sequence"/>
</dbReference>
<protein>
    <recommendedName>
        <fullName evidence="4">Probable prefoldin subunit 6</fullName>
    </recommendedName>
</protein>
<dbReference type="InterPro" id="IPR009053">
    <property type="entry name" value="Prefoldin"/>
</dbReference>
<reference evidence="5 6" key="1">
    <citation type="submission" date="2024-07" db="EMBL/GenBank/DDBJ databases">
        <title>Chromosome-level genome assembly of the water stick insect Ranatra chinensis (Heteroptera: Nepidae).</title>
        <authorList>
            <person name="Liu X."/>
        </authorList>
    </citation>
    <scope>NUCLEOTIDE SEQUENCE [LARGE SCALE GENOMIC DNA]</scope>
    <source>
        <strain evidence="5">Cailab_2021Rc</strain>
        <tissue evidence="5">Muscle</tissue>
    </source>
</reference>
<dbReference type="AlphaFoldDB" id="A0ABD0Y0J0"/>
<dbReference type="EMBL" id="JBFDAA010000016">
    <property type="protein sequence ID" value="KAL1116986.1"/>
    <property type="molecule type" value="Genomic_DNA"/>
</dbReference>
<gene>
    <name evidence="5" type="ORF">AAG570_004314</name>
</gene>
<evidence type="ECO:0000313" key="6">
    <source>
        <dbReference type="Proteomes" id="UP001558652"/>
    </source>
</evidence>
<evidence type="ECO:0000256" key="2">
    <source>
        <dbReference type="ARBA" id="ARBA00011695"/>
    </source>
</evidence>